<gene>
    <name evidence="2" type="ORF">PG996_002149</name>
</gene>
<dbReference type="Proteomes" id="UP001446871">
    <property type="component" value="Unassembled WGS sequence"/>
</dbReference>
<accession>A0ABR1WIM9</accession>
<sequence>MPRRQPNDEQQNLYAEYSHHANLLLLDGRLFLAPIPENVQNVLDVGTGIGQVRGVDLSPIQPAWIPPNVLFEIDDIAQEWTYQPNHFDFIYLRSLHGCIKDWDAFFQEAYKCCKPGGYVETFHMDLKPQSDDGSVRPGMAMLSMYEHLVDAGRRMGRPMDLLRHQTMVRSLEAAGFVDIRETNIKKPLTGSFGDRKLREIGGFQHAAMTEGLEGFVLYPLGQVLGWPLIQIQLMLARVRTELASQKVHPWTRVQIVYARKPE</sequence>
<protein>
    <recommendedName>
        <fullName evidence="4">Methyltransferase</fullName>
    </recommendedName>
</protein>
<dbReference type="Pfam" id="PF13489">
    <property type="entry name" value="Methyltransf_23"/>
    <property type="match status" value="1"/>
</dbReference>
<dbReference type="PANTHER" id="PTHR43591">
    <property type="entry name" value="METHYLTRANSFERASE"/>
    <property type="match status" value="1"/>
</dbReference>
<dbReference type="PANTHER" id="PTHR43591:SF10">
    <property type="entry name" value="ABC TRANSMEMBRANE TYPE-1 DOMAIN-CONTAINING PROTEIN-RELATED"/>
    <property type="match status" value="1"/>
</dbReference>
<dbReference type="CDD" id="cd02440">
    <property type="entry name" value="AdoMet_MTases"/>
    <property type="match status" value="1"/>
</dbReference>
<evidence type="ECO:0000256" key="1">
    <source>
        <dbReference type="ARBA" id="ARBA00038158"/>
    </source>
</evidence>
<proteinExistence type="inferred from homology"/>
<keyword evidence="3" id="KW-1185">Reference proteome</keyword>
<dbReference type="InterPro" id="IPR029063">
    <property type="entry name" value="SAM-dependent_MTases_sf"/>
</dbReference>
<organism evidence="2 3">
    <name type="scientific">Apiospora saccharicola</name>
    <dbReference type="NCBI Taxonomy" id="335842"/>
    <lineage>
        <taxon>Eukaryota</taxon>
        <taxon>Fungi</taxon>
        <taxon>Dikarya</taxon>
        <taxon>Ascomycota</taxon>
        <taxon>Pezizomycotina</taxon>
        <taxon>Sordariomycetes</taxon>
        <taxon>Xylariomycetidae</taxon>
        <taxon>Amphisphaeriales</taxon>
        <taxon>Apiosporaceae</taxon>
        <taxon>Apiospora</taxon>
    </lineage>
</organism>
<name>A0ABR1WIM9_9PEZI</name>
<dbReference type="Gene3D" id="3.40.50.150">
    <property type="entry name" value="Vaccinia Virus protein VP39"/>
    <property type="match status" value="1"/>
</dbReference>
<comment type="caution">
    <text evidence="2">The sequence shown here is derived from an EMBL/GenBank/DDBJ whole genome shotgun (WGS) entry which is preliminary data.</text>
</comment>
<dbReference type="EMBL" id="JAQQWM010000001">
    <property type="protein sequence ID" value="KAK8083368.1"/>
    <property type="molecule type" value="Genomic_DNA"/>
</dbReference>
<evidence type="ECO:0008006" key="4">
    <source>
        <dbReference type="Google" id="ProtNLM"/>
    </source>
</evidence>
<evidence type="ECO:0000313" key="2">
    <source>
        <dbReference type="EMBL" id="KAK8083368.1"/>
    </source>
</evidence>
<evidence type="ECO:0000313" key="3">
    <source>
        <dbReference type="Proteomes" id="UP001446871"/>
    </source>
</evidence>
<reference evidence="2 3" key="1">
    <citation type="submission" date="2023-01" db="EMBL/GenBank/DDBJ databases">
        <title>Analysis of 21 Apiospora genomes using comparative genomics revels a genus with tremendous synthesis potential of carbohydrate active enzymes and secondary metabolites.</title>
        <authorList>
            <person name="Sorensen T."/>
        </authorList>
    </citation>
    <scope>NUCLEOTIDE SEQUENCE [LARGE SCALE GENOMIC DNA]</scope>
    <source>
        <strain evidence="2 3">CBS 83171</strain>
    </source>
</reference>
<dbReference type="SUPFAM" id="SSF53335">
    <property type="entry name" value="S-adenosyl-L-methionine-dependent methyltransferases"/>
    <property type="match status" value="1"/>
</dbReference>
<comment type="similarity">
    <text evidence="1">Belongs to the methyltransferase superfamily. LaeA methyltransferase family.</text>
</comment>